<reference evidence="1" key="1">
    <citation type="submission" date="2021-01" db="EMBL/GenBank/DDBJ databases">
        <authorList>
            <person name="Corre E."/>
            <person name="Pelletier E."/>
            <person name="Niang G."/>
            <person name="Scheremetjew M."/>
            <person name="Finn R."/>
            <person name="Kale V."/>
            <person name="Holt S."/>
            <person name="Cochrane G."/>
            <person name="Meng A."/>
            <person name="Brown T."/>
            <person name="Cohen L."/>
        </authorList>
    </citation>
    <scope>NUCLEOTIDE SEQUENCE</scope>
</reference>
<sequence length="124" mass="13915">MATEKVLMVSSLDESHPAEHILSNNDAAFWISTGLYPQEILLERPLSKVSSVKFTTTNVRNVRVEGCAEETPVNFKLLVEGEFDSKGGRLQLKELKCSDHAKFIKVVILSGWHDFCTVHKISIE</sequence>
<dbReference type="GO" id="GO:0030992">
    <property type="term" value="C:intraciliary transport particle B"/>
    <property type="evidence" value="ECO:0007669"/>
    <property type="project" value="InterPro"/>
</dbReference>
<dbReference type="PANTHER" id="PTHR33906:SF1">
    <property type="entry name" value="INTRAFLAGELLAR TRANSPORT PROTEIN 25 HOMOLOG"/>
    <property type="match status" value="1"/>
</dbReference>
<protein>
    <recommendedName>
        <fullName evidence="2">F5/8 type C domain-containing protein</fullName>
    </recommendedName>
</protein>
<dbReference type="AlphaFoldDB" id="A0A7S1FEU6"/>
<dbReference type="GO" id="GO:0042073">
    <property type="term" value="P:intraciliary transport"/>
    <property type="evidence" value="ECO:0007669"/>
    <property type="project" value="InterPro"/>
</dbReference>
<dbReference type="EMBL" id="HBFQ01050525">
    <property type="protein sequence ID" value="CAD8861668.1"/>
    <property type="molecule type" value="Transcribed_RNA"/>
</dbReference>
<dbReference type="GO" id="GO:0005929">
    <property type="term" value="C:cilium"/>
    <property type="evidence" value="ECO:0007669"/>
    <property type="project" value="TreeGrafter"/>
</dbReference>
<evidence type="ECO:0000313" key="1">
    <source>
        <dbReference type="EMBL" id="CAD8861668.1"/>
    </source>
</evidence>
<dbReference type="InterPro" id="IPR008979">
    <property type="entry name" value="Galactose-bd-like_sf"/>
</dbReference>
<evidence type="ECO:0008006" key="2">
    <source>
        <dbReference type="Google" id="ProtNLM"/>
    </source>
</evidence>
<dbReference type="SUPFAM" id="SSF49785">
    <property type="entry name" value="Galactose-binding domain-like"/>
    <property type="match status" value="1"/>
</dbReference>
<dbReference type="Gene3D" id="2.60.120.260">
    <property type="entry name" value="Galactose-binding domain-like"/>
    <property type="match status" value="1"/>
</dbReference>
<name>A0A7S1FEU6_NOCSC</name>
<dbReference type="InterPro" id="IPR033558">
    <property type="entry name" value="IFT25"/>
</dbReference>
<dbReference type="PANTHER" id="PTHR33906">
    <property type="entry name" value="INTRAFLAGELLAR TRANSPORT PROTEIN 25 HOMOLOG"/>
    <property type="match status" value="1"/>
</dbReference>
<proteinExistence type="predicted"/>
<organism evidence="1">
    <name type="scientific">Noctiluca scintillans</name>
    <name type="common">Sea sparkle</name>
    <name type="synonym">Red tide dinoflagellate</name>
    <dbReference type="NCBI Taxonomy" id="2966"/>
    <lineage>
        <taxon>Eukaryota</taxon>
        <taxon>Sar</taxon>
        <taxon>Alveolata</taxon>
        <taxon>Dinophyceae</taxon>
        <taxon>Noctilucales</taxon>
        <taxon>Noctilucaceae</taxon>
        <taxon>Noctiluca</taxon>
    </lineage>
</organism>
<accession>A0A7S1FEU6</accession>
<gene>
    <name evidence="1" type="ORF">NSCI0253_LOCUS36023</name>
</gene>